<gene>
    <name evidence="1" type="ORF">GIB67_032214</name>
</gene>
<proteinExistence type="predicted"/>
<name>A0A7J7MX36_9MAGN</name>
<reference evidence="1 2" key="1">
    <citation type="journal article" date="2020" name="IScience">
        <title>Genome Sequencing of the Endangered Kingdonia uniflora (Circaeasteraceae, Ranunculales) Reveals Potential Mechanisms of Evolutionary Specialization.</title>
        <authorList>
            <person name="Sun Y."/>
            <person name="Deng T."/>
            <person name="Zhang A."/>
            <person name="Moore M.J."/>
            <person name="Landis J.B."/>
            <person name="Lin N."/>
            <person name="Zhang H."/>
            <person name="Zhang X."/>
            <person name="Huang J."/>
            <person name="Zhang X."/>
            <person name="Sun H."/>
            <person name="Wang H."/>
        </authorList>
    </citation>
    <scope>NUCLEOTIDE SEQUENCE [LARGE SCALE GENOMIC DNA]</scope>
    <source>
        <strain evidence="1">TB1705</strain>
        <tissue evidence="1">Leaf</tissue>
    </source>
</reference>
<protein>
    <submittedName>
        <fullName evidence="1">Uncharacterized protein</fullName>
    </submittedName>
</protein>
<evidence type="ECO:0000313" key="2">
    <source>
        <dbReference type="Proteomes" id="UP000541444"/>
    </source>
</evidence>
<sequence>MICGINYATGNYSIGGVDTEGIDDVYYLDMSRIVDEDEHLKDIKDNSRVPLTNSTRKQSAPLPLEKRQHQTKVKKTNKLEELLEGLSVTLSGLHASIDHGKIFTTLREEIMKIEGYSEAYLRAGWYKIMNSPTEAQFFLIGDALD</sequence>
<keyword evidence="2" id="KW-1185">Reference proteome</keyword>
<dbReference type="Proteomes" id="UP000541444">
    <property type="component" value="Unassembled WGS sequence"/>
</dbReference>
<comment type="caution">
    <text evidence="1">The sequence shown here is derived from an EMBL/GenBank/DDBJ whole genome shotgun (WGS) entry which is preliminary data.</text>
</comment>
<organism evidence="1 2">
    <name type="scientific">Kingdonia uniflora</name>
    <dbReference type="NCBI Taxonomy" id="39325"/>
    <lineage>
        <taxon>Eukaryota</taxon>
        <taxon>Viridiplantae</taxon>
        <taxon>Streptophyta</taxon>
        <taxon>Embryophyta</taxon>
        <taxon>Tracheophyta</taxon>
        <taxon>Spermatophyta</taxon>
        <taxon>Magnoliopsida</taxon>
        <taxon>Ranunculales</taxon>
        <taxon>Circaeasteraceae</taxon>
        <taxon>Kingdonia</taxon>
    </lineage>
</organism>
<dbReference type="AlphaFoldDB" id="A0A7J7MX36"/>
<evidence type="ECO:0000313" key="1">
    <source>
        <dbReference type="EMBL" id="KAF6159443.1"/>
    </source>
</evidence>
<accession>A0A7J7MX36</accession>
<dbReference type="EMBL" id="JACGCM010001193">
    <property type="protein sequence ID" value="KAF6159443.1"/>
    <property type="molecule type" value="Genomic_DNA"/>
</dbReference>